<dbReference type="PROSITE" id="PS01124">
    <property type="entry name" value="HTH_ARAC_FAMILY_2"/>
    <property type="match status" value="1"/>
</dbReference>
<dbReference type="InterPro" id="IPR018062">
    <property type="entry name" value="HTH_AraC-typ_CS"/>
</dbReference>
<evidence type="ECO:0000259" key="4">
    <source>
        <dbReference type="PROSITE" id="PS01124"/>
    </source>
</evidence>
<dbReference type="SMART" id="SM00342">
    <property type="entry name" value="HTH_ARAC"/>
    <property type="match status" value="1"/>
</dbReference>
<dbReference type="OrthoDB" id="6592899at2"/>
<evidence type="ECO:0000256" key="3">
    <source>
        <dbReference type="ARBA" id="ARBA00023163"/>
    </source>
</evidence>
<dbReference type="Proteomes" id="UP000242757">
    <property type="component" value="Unassembled WGS sequence"/>
</dbReference>
<keyword evidence="6" id="KW-1185">Reference proteome</keyword>
<sequence length="266" mass="29427">MREQGQLAFRYLGFRRFLPDPELAGWVDCFWAIGEGAGLPYGSFETTYPDGGCSLTVTLDGPLRGARIEFNRRTERHLFLAGHRCISARLRPGALFQLFGVSPTLLPAGAVDACQLLPSPAQARLRRLLVGLDGLAVVPAIARLEGWLAEEAVHTGDASQTRLALAMLREPDMRVGQVACRLGISSRTLERRLQQQIGLSPAFYQLCVRMQAARLQLARPKASLAQVALSCGYYDQAHFTHAFRRFVGGTPAEYRKRKLSQNYKAP</sequence>
<evidence type="ECO:0000313" key="6">
    <source>
        <dbReference type="Proteomes" id="UP000242757"/>
    </source>
</evidence>
<evidence type="ECO:0000256" key="2">
    <source>
        <dbReference type="ARBA" id="ARBA00023125"/>
    </source>
</evidence>
<dbReference type="EMBL" id="NBIM01000001">
    <property type="protein sequence ID" value="OXY82052.1"/>
    <property type="molecule type" value="Genomic_DNA"/>
</dbReference>
<evidence type="ECO:0000313" key="5">
    <source>
        <dbReference type="EMBL" id="OXY82052.1"/>
    </source>
</evidence>
<keyword evidence="1" id="KW-0805">Transcription regulation</keyword>
<feature type="domain" description="HTH araC/xylS-type" evidence="4">
    <location>
        <begin position="158"/>
        <end position="257"/>
    </location>
</feature>
<evidence type="ECO:0000256" key="1">
    <source>
        <dbReference type="ARBA" id="ARBA00023015"/>
    </source>
</evidence>
<dbReference type="PROSITE" id="PS00041">
    <property type="entry name" value="HTH_ARAC_FAMILY_1"/>
    <property type="match status" value="1"/>
</dbReference>
<dbReference type="InterPro" id="IPR009057">
    <property type="entry name" value="Homeodomain-like_sf"/>
</dbReference>
<dbReference type="GO" id="GO:0043565">
    <property type="term" value="F:sequence-specific DNA binding"/>
    <property type="evidence" value="ECO:0007669"/>
    <property type="project" value="InterPro"/>
</dbReference>
<dbReference type="RefSeq" id="WP_094198831.1">
    <property type="nucleotide sequence ID" value="NZ_NBIM01000001.1"/>
</dbReference>
<protein>
    <recommendedName>
        <fullName evidence="4">HTH araC/xylS-type domain-containing protein</fullName>
    </recommendedName>
</protein>
<reference evidence="5 6" key="1">
    <citation type="submission" date="2017-08" db="EMBL/GenBank/DDBJ databases">
        <title>A Genome Sequence of Oceanimonas doudoroffii ATCC 27123T.</title>
        <authorList>
            <person name="Brennan M.A."/>
            <person name="Maclea K.S."/>
            <person name="Mcclelland W.D."/>
            <person name="Trachtenberg A.M."/>
        </authorList>
    </citation>
    <scope>NUCLEOTIDE SEQUENCE [LARGE SCALE GENOMIC DNA]</scope>
    <source>
        <strain evidence="5 6">ATCC 27123</strain>
    </source>
</reference>
<dbReference type="PRINTS" id="PR00032">
    <property type="entry name" value="HTHARAC"/>
</dbReference>
<dbReference type="InterPro" id="IPR018060">
    <property type="entry name" value="HTH_AraC"/>
</dbReference>
<accession>A0A233RF82</accession>
<dbReference type="GO" id="GO:0003700">
    <property type="term" value="F:DNA-binding transcription factor activity"/>
    <property type="evidence" value="ECO:0007669"/>
    <property type="project" value="InterPro"/>
</dbReference>
<dbReference type="Gene3D" id="1.10.10.60">
    <property type="entry name" value="Homeodomain-like"/>
    <property type="match status" value="1"/>
</dbReference>
<dbReference type="InterPro" id="IPR050204">
    <property type="entry name" value="AraC_XylS_family_regulators"/>
</dbReference>
<dbReference type="PANTHER" id="PTHR46796">
    <property type="entry name" value="HTH-TYPE TRANSCRIPTIONAL ACTIVATOR RHAS-RELATED"/>
    <property type="match status" value="1"/>
</dbReference>
<comment type="caution">
    <text evidence="5">The sequence shown here is derived from an EMBL/GenBank/DDBJ whole genome shotgun (WGS) entry which is preliminary data.</text>
</comment>
<keyword evidence="2" id="KW-0238">DNA-binding</keyword>
<name>A0A233RF82_9GAMM</name>
<dbReference type="Pfam" id="PF12833">
    <property type="entry name" value="HTH_18"/>
    <property type="match status" value="1"/>
</dbReference>
<dbReference type="SUPFAM" id="SSF46689">
    <property type="entry name" value="Homeodomain-like"/>
    <property type="match status" value="1"/>
</dbReference>
<dbReference type="AlphaFoldDB" id="A0A233RF82"/>
<dbReference type="InterPro" id="IPR020449">
    <property type="entry name" value="Tscrpt_reg_AraC-type_HTH"/>
</dbReference>
<gene>
    <name evidence="5" type="ORF">B6S08_00510</name>
</gene>
<keyword evidence="3" id="KW-0804">Transcription</keyword>
<organism evidence="5 6">
    <name type="scientific">Oceanimonas doudoroffii</name>
    <dbReference type="NCBI Taxonomy" id="84158"/>
    <lineage>
        <taxon>Bacteria</taxon>
        <taxon>Pseudomonadati</taxon>
        <taxon>Pseudomonadota</taxon>
        <taxon>Gammaproteobacteria</taxon>
        <taxon>Aeromonadales</taxon>
        <taxon>Aeromonadaceae</taxon>
        <taxon>Oceanimonas</taxon>
    </lineage>
</organism>
<proteinExistence type="predicted"/>